<feature type="transmembrane region" description="Helical" evidence="1">
    <location>
        <begin position="102"/>
        <end position="123"/>
    </location>
</feature>
<feature type="transmembrane region" description="Helical" evidence="1">
    <location>
        <begin position="175"/>
        <end position="194"/>
    </location>
</feature>
<dbReference type="SUPFAM" id="SSF50998">
    <property type="entry name" value="Quinoprotein alcohol dehydrogenase-like"/>
    <property type="match status" value="1"/>
</dbReference>
<dbReference type="InterPro" id="IPR015943">
    <property type="entry name" value="WD40/YVTN_repeat-like_dom_sf"/>
</dbReference>
<evidence type="ECO:0000313" key="3">
    <source>
        <dbReference type="EMBL" id="TSD65306.1"/>
    </source>
</evidence>
<proteinExistence type="predicted"/>
<reference evidence="3 4" key="1">
    <citation type="submission" date="2019-07" db="EMBL/GenBank/DDBJ databases">
        <authorList>
            <person name="Zhao L.H."/>
        </authorList>
    </citation>
    <scope>NUCLEOTIDE SEQUENCE [LARGE SCALE GENOMIC DNA]</scope>
    <source>
        <strain evidence="3 4">Co35</strain>
    </source>
</reference>
<gene>
    <name evidence="3" type="ORF">FNM00_06300</name>
</gene>
<evidence type="ECO:0000256" key="1">
    <source>
        <dbReference type="SAM" id="Phobius"/>
    </source>
</evidence>
<keyword evidence="1" id="KW-0812">Transmembrane</keyword>
<name>A0A554SG58_9ACTN</name>
<dbReference type="PANTHER" id="PTHR34512:SF30">
    <property type="entry name" value="OUTER MEMBRANE PROTEIN ASSEMBLY FACTOR BAMB"/>
    <property type="match status" value="1"/>
</dbReference>
<evidence type="ECO:0000259" key="2">
    <source>
        <dbReference type="Pfam" id="PF13360"/>
    </source>
</evidence>
<dbReference type="Pfam" id="PF13360">
    <property type="entry name" value="PQQ_2"/>
    <property type="match status" value="1"/>
</dbReference>
<dbReference type="Proteomes" id="UP000316988">
    <property type="component" value="Unassembled WGS sequence"/>
</dbReference>
<feature type="transmembrane region" description="Helical" evidence="1">
    <location>
        <begin position="69"/>
        <end position="90"/>
    </location>
</feature>
<feature type="transmembrane region" description="Helical" evidence="1">
    <location>
        <begin position="143"/>
        <end position="163"/>
    </location>
</feature>
<dbReference type="PANTHER" id="PTHR34512">
    <property type="entry name" value="CELL SURFACE PROTEIN"/>
    <property type="match status" value="1"/>
</dbReference>
<feature type="transmembrane region" description="Helical" evidence="1">
    <location>
        <begin position="35"/>
        <end position="57"/>
    </location>
</feature>
<accession>A0A554SG58</accession>
<dbReference type="SMART" id="SM00564">
    <property type="entry name" value="PQQ"/>
    <property type="match status" value="5"/>
</dbReference>
<comment type="caution">
    <text evidence="3">The sequence shown here is derived from an EMBL/GenBank/DDBJ whole genome shotgun (WGS) entry which is preliminary data.</text>
</comment>
<organism evidence="3 4">
    <name type="scientific">Aeromicrobium piscarium</name>
    <dbReference type="NCBI Taxonomy" id="2590901"/>
    <lineage>
        <taxon>Bacteria</taxon>
        <taxon>Bacillati</taxon>
        <taxon>Actinomycetota</taxon>
        <taxon>Actinomycetes</taxon>
        <taxon>Propionibacteriales</taxon>
        <taxon>Nocardioidaceae</taxon>
        <taxon>Aeromicrobium</taxon>
    </lineage>
</organism>
<dbReference type="InterPro" id="IPR002372">
    <property type="entry name" value="PQQ_rpt_dom"/>
</dbReference>
<sequence>MVGDGDDSYGRHLLLIRSDAMTSGTKDVARTPVRLVTYSVLLGLGIGLTAVGLLLWRAASVPGGVDSTAVRWTVPSALVGGLVAGIAARMGGRVRTPWRRRLSLALWSLAAAVLIIAVIALSSGPEEPADPVIASSATVLAPLTAPTLVVAAALIAVSAALYARAQPEPAWAYRTAPAAVSIIVVMPLLVLAGLPVQGWVEGRAATVNTLVSPPRQPAGVLESRLTGDEAWISDLDKSAPGQVLNTAGGVAVRSERPGGVRMLDPLTGEVRWSWQRTDLNDARYRMVASEDGTLIAATFTRSEQFPTPPQVVVLDAETGAARAQLPEFGGAPVAVTQDRVIAVEGDRVRAVDFDGEQLWSTELSNPVVSNLDLTSAGHGVLLVTTDGDQGRRSEAVDIASGEILWDRGAPTQAGPYRVVPGTDVAVTGGVGYRSLGGRLIEMQQPVSAEVVAVDLATGEEKWTTPVSVPEGIKHINSNGCQQRLDVDTDRVTFAACAESGRRVIVTGLDPASGRILWEQSVEPGDAPWGPRLQADDPMQAMADGTTVFLAPARDGYECDIVRVGPDGVERTPVERSVASRGCDAHSWIGSDQTGILTNGSSNGIIALR</sequence>
<dbReference type="InterPro" id="IPR011047">
    <property type="entry name" value="Quinoprotein_ADH-like_sf"/>
</dbReference>
<dbReference type="OrthoDB" id="9808993at2"/>
<keyword evidence="1" id="KW-0472">Membrane</keyword>
<dbReference type="InterPro" id="IPR018391">
    <property type="entry name" value="PQQ_b-propeller_rpt"/>
</dbReference>
<protein>
    <submittedName>
        <fullName evidence="3">PQQ-binding-like beta-propeller repeat protein</fullName>
    </submittedName>
</protein>
<keyword evidence="1" id="KW-1133">Transmembrane helix</keyword>
<dbReference type="EMBL" id="VLNT01000003">
    <property type="protein sequence ID" value="TSD65306.1"/>
    <property type="molecule type" value="Genomic_DNA"/>
</dbReference>
<keyword evidence="4" id="KW-1185">Reference proteome</keyword>
<dbReference type="AlphaFoldDB" id="A0A554SG58"/>
<feature type="domain" description="Pyrrolo-quinoline quinone repeat" evidence="2">
    <location>
        <begin position="311"/>
        <end position="492"/>
    </location>
</feature>
<evidence type="ECO:0000313" key="4">
    <source>
        <dbReference type="Proteomes" id="UP000316988"/>
    </source>
</evidence>
<dbReference type="Gene3D" id="2.130.10.10">
    <property type="entry name" value="YVTN repeat-like/Quinoprotein amine dehydrogenase"/>
    <property type="match status" value="2"/>
</dbReference>